<keyword evidence="5" id="KW-0677">Repeat</keyword>
<dbReference type="InterPro" id="IPR044712">
    <property type="entry name" value="SLC25A32-like"/>
</dbReference>
<dbReference type="SUPFAM" id="SSF103506">
    <property type="entry name" value="Mitochondrial carrier"/>
    <property type="match status" value="1"/>
</dbReference>
<keyword evidence="7 8" id="KW-0472">Membrane</keyword>
<dbReference type="STRING" id="215250.A0A316YV71"/>
<keyword evidence="3 9" id="KW-0813">Transport</keyword>
<keyword evidence="4 8" id="KW-0812">Transmembrane</keyword>
<dbReference type="Gene3D" id="1.50.40.10">
    <property type="entry name" value="Mitochondrial carrier domain"/>
    <property type="match status" value="2"/>
</dbReference>
<dbReference type="Proteomes" id="UP000245768">
    <property type="component" value="Unassembled WGS sequence"/>
</dbReference>
<dbReference type="InParanoid" id="A0A316YV71"/>
<accession>A0A316YV71</accession>
<dbReference type="Pfam" id="PF00153">
    <property type="entry name" value="Mito_carr"/>
    <property type="match status" value="3"/>
</dbReference>
<dbReference type="RefSeq" id="XP_025380154.1">
    <property type="nucleotide sequence ID" value="XM_025520324.1"/>
</dbReference>
<dbReference type="EMBL" id="KZ819634">
    <property type="protein sequence ID" value="PWN92956.1"/>
    <property type="molecule type" value="Genomic_DNA"/>
</dbReference>
<dbReference type="PROSITE" id="PS50920">
    <property type="entry name" value="SOLCAR"/>
    <property type="match status" value="3"/>
</dbReference>
<dbReference type="GO" id="GO:0006862">
    <property type="term" value="P:nucleotide transport"/>
    <property type="evidence" value="ECO:0007669"/>
    <property type="project" value="InterPro"/>
</dbReference>
<evidence type="ECO:0000256" key="1">
    <source>
        <dbReference type="ARBA" id="ARBA00004141"/>
    </source>
</evidence>
<dbReference type="InterPro" id="IPR018108">
    <property type="entry name" value="MCP_transmembrane"/>
</dbReference>
<evidence type="ECO:0000256" key="2">
    <source>
        <dbReference type="ARBA" id="ARBA00006375"/>
    </source>
</evidence>
<protein>
    <submittedName>
        <fullName evidence="11">Mitochondrial carrier</fullName>
    </submittedName>
</protein>
<feature type="region of interest" description="Disordered" evidence="10">
    <location>
        <begin position="1"/>
        <end position="38"/>
    </location>
</feature>
<feature type="repeat" description="Solcar" evidence="8">
    <location>
        <begin position="39"/>
        <end position="146"/>
    </location>
</feature>
<gene>
    <name evidence="11" type="ORF">FA10DRAFT_263685</name>
</gene>
<evidence type="ECO:0000256" key="7">
    <source>
        <dbReference type="ARBA" id="ARBA00023136"/>
    </source>
</evidence>
<keyword evidence="6" id="KW-1133">Transmembrane helix</keyword>
<keyword evidence="12" id="KW-1185">Reference proteome</keyword>
<evidence type="ECO:0000256" key="3">
    <source>
        <dbReference type="ARBA" id="ARBA00022448"/>
    </source>
</evidence>
<feature type="repeat" description="Solcar" evidence="8">
    <location>
        <begin position="156"/>
        <end position="271"/>
    </location>
</feature>
<evidence type="ECO:0000256" key="4">
    <source>
        <dbReference type="ARBA" id="ARBA00022692"/>
    </source>
</evidence>
<name>A0A316YV71_9BASI</name>
<evidence type="ECO:0000313" key="12">
    <source>
        <dbReference type="Proteomes" id="UP000245768"/>
    </source>
</evidence>
<feature type="repeat" description="Solcar" evidence="8">
    <location>
        <begin position="301"/>
        <end position="383"/>
    </location>
</feature>
<feature type="compositionally biased region" description="Low complexity" evidence="10">
    <location>
        <begin position="1"/>
        <end position="19"/>
    </location>
</feature>
<dbReference type="GeneID" id="37042240"/>
<dbReference type="AlphaFoldDB" id="A0A316YV71"/>
<dbReference type="GO" id="GO:0055085">
    <property type="term" value="P:transmembrane transport"/>
    <property type="evidence" value="ECO:0007669"/>
    <property type="project" value="InterPro"/>
</dbReference>
<evidence type="ECO:0000256" key="9">
    <source>
        <dbReference type="RuleBase" id="RU000488"/>
    </source>
</evidence>
<sequence length="402" mass="43921">MNSSSSPPSAPSSSSAPASVEKMSESPKTDPPTPHYLPTPALDHAFSGIVAGAVATVCMNPLDLIKVQFQVDTSASNRRYSPSSRLARLGRLATGGDVARDMVSALRAIVRRDGWTGLYRGLSPNVVGNSASWGLYFLWYTMIKEHMTDAEGGRKLSPGQHLLAASESGAITALMTNPIWVVKTRMFTTSRSGQAIAMANVQAQAKTSTSVSVVAAPQGQAAASYRGLYDGLRQIWRYEGIRGMYKGAGLALFGVSNGAIQFVCYEELKRWRMAVARRKAWERGERIETTADEAVKLDNSEYIVISGVAKLAAIGITYPYQVIRSRIQNHATMHLYPNIPTCIRLTWKNEGIRGFYKGMSANLVRIIPGTCVTFVVYENTSWFLRRLAQRRGGPIRSDSTSL</sequence>
<evidence type="ECO:0000313" key="11">
    <source>
        <dbReference type="EMBL" id="PWN92956.1"/>
    </source>
</evidence>
<dbReference type="PANTHER" id="PTHR45683">
    <property type="entry name" value="MITOCHONDRIAL NICOTINAMIDE ADENINE DINUCLEOTIDE TRANSPORTER 1-RELATED-RELATED"/>
    <property type="match status" value="1"/>
</dbReference>
<evidence type="ECO:0000256" key="5">
    <source>
        <dbReference type="ARBA" id="ARBA00022737"/>
    </source>
</evidence>
<comment type="subcellular location">
    <subcellularLocation>
        <location evidence="1">Membrane</location>
        <topology evidence="1">Multi-pass membrane protein</topology>
    </subcellularLocation>
</comment>
<evidence type="ECO:0000256" key="6">
    <source>
        <dbReference type="ARBA" id="ARBA00022989"/>
    </source>
</evidence>
<evidence type="ECO:0000256" key="8">
    <source>
        <dbReference type="PROSITE-ProRule" id="PRU00282"/>
    </source>
</evidence>
<organism evidence="11 12">
    <name type="scientific">Acaromyces ingoldii</name>
    <dbReference type="NCBI Taxonomy" id="215250"/>
    <lineage>
        <taxon>Eukaryota</taxon>
        <taxon>Fungi</taxon>
        <taxon>Dikarya</taxon>
        <taxon>Basidiomycota</taxon>
        <taxon>Ustilaginomycotina</taxon>
        <taxon>Exobasidiomycetes</taxon>
        <taxon>Exobasidiales</taxon>
        <taxon>Cryptobasidiaceae</taxon>
        <taxon>Acaromyces</taxon>
    </lineage>
</organism>
<evidence type="ECO:0000256" key="10">
    <source>
        <dbReference type="SAM" id="MobiDB-lite"/>
    </source>
</evidence>
<dbReference type="GO" id="GO:0016020">
    <property type="term" value="C:membrane"/>
    <property type="evidence" value="ECO:0007669"/>
    <property type="project" value="UniProtKB-SubCell"/>
</dbReference>
<comment type="similarity">
    <text evidence="2 9">Belongs to the mitochondrial carrier (TC 2.A.29) family.</text>
</comment>
<dbReference type="InterPro" id="IPR023395">
    <property type="entry name" value="MCP_dom_sf"/>
</dbReference>
<proteinExistence type="inferred from homology"/>
<dbReference type="OrthoDB" id="428293at2759"/>
<reference evidence="11 12" key="1">
    <citation type="journal article" date="2018" name="Mol. Biol. Evol.">
        <title>Broad Genomic Sampling Reveals a Smut Pathogenic Ancestry of the Fungal Clade Ustilaginomycotina.</title>
        <authorList>
            <person name="Kijpornyongpan T."/>
            <person name="Mondo S.J."/>
            <person name="Barry K."/>
            <person name="Sandor L."/>
            <person name="Lee J."/>
            <person name="Lipzen A."/>
            <person name="Pangilinan J."/>
            <person name="LaButti K."/>
            <person name="Hainaut M."/>
            <person name="Henrissat B."/>
            <person name="Grigoriev I.V."/>
            <person name="Spatafora J.W."/>
            <person name="Aime M.C."/>
        </authorList>
    </citation>
    <scope>NUCLEOTIDE SEQUENCE [LARGE SCALE GENOMIC DNA]</scope>
    <source>
        <strain evidence="11 12">MCA 4198</strain>
    </source>
</reference>